<dbReference type="EMBL" id="AP024849">
    <property type="protein sequence ID" value="BCZ46919.1"/>
    <property type="molecule type" value="Genomic_DNA"/>
</dbReference>
<proteinExistence type="predicted"/>
<organism evidence="3 4">
    <name type="scientific">Clostridium gelidum</name>
    <dbReference type="NCBI Taxonomy" id="704125"/>
    <lineage>
        <taxon>Bacteria</taxon>
        <taxon>Bacillati</taxon>
        <taxon>Bacillota</taxon>
        <taxon>Clostridia</taxon>
        <taxon>Eubacteriales</taxon>
        <taxon>Clostridiaceae</taxon>
        <taxon>Clostridium</taxon>
    </lineage>
</organism>
<feature type="signal peptide" evidence="1">
    <location>
        <begin position="1"/>
        <end position="28"/>
    </location>
</feature>
<gene>
    <name evidence="3" type="ORF">psyc5s11_29860</name>
</gene>
<dbReference type="InterPro" id="IPR008964">
    <property type="entry name" value="Invasin/intimin_cell_adhesion"/>
</dbReference>
<evidence type="ECO:0000256" key="1">
    <source>
        <dbReference type="SAM" id="SignalP"/>
    </source>
</evidence>
<evidence type="ECO:0000259" key="2">
    <source>
        <dbReference type="SMART" id="SM00635"/>
    </source>
</evidence>
<feature type="chain" id="PRO_5047434441" description="BIG2 domain-containing protein" evidence="1">
    <location>
        <begin position="29"/>
        <end position="362"/>
    </location>
</feature>
<protein>
    <recommendedName>
        <fullName evidence="2">BIG2 domain-containing protein</fullName>
    </recommendedName>
</protein>
<reference evidence="4" key="1">
    <citation type="submission" date="2021-07" db="EMBL/GenBank/DDBJ databases">
        <title>Complete genome sequencing of a Clostridium isolate.</title>
        <authorList>
            <person name="Ueki A."/>
            <person name="Tonouchi A."/>
        </authorList>
    </citation>
    <scope>NUCLEOTIDE SEQUENCE [LARGE SCALE GENOMIC DNA]</scope>
    <source>
        <strain evidence="4">C5S11</strain>
    </source>
</reference>
<evidence type="ECO:0000313" key="3">
    <source>
        <dbReference type="EMBL" id="BCZ46919.1"/>
    </source>
</evidence>
<keyword evidence="1" id="KW-0732">Signal</keyword>
<accession>A0ABN6J2R5</accession>
<dbReference type="InterPro" id="IPR003343">
    <property type="entry name" value="Big_2"/>
</dbReference>
<feature type="domain" description="BIG2" evidence="2">
    <location>
        <begin position="197"/>
        <end position="271"/>
    </location>
</feature>
<keyword evidence="4" id="KW-1185">Reference proteome</keyword>
<dbReference type="Proteomes" id="UP000824633">
    <property type="component" value="Chromosome"/>
</dbReference>
<evidence type="ECO:0000313" key="4">
    <source>
        <dbReference type="Proteomes" id="UP000824633"/>
    </source>
</evidence>
<sequence>MKNYFKKFSIMFVMSILLMLGCATSAFATDDGVVGTSNLNNTIENSAKVGYQLTAPEKGWKRYDDKNAYVKYSYDTSNGDPNTRISCYKGTYSCVLGEEVYAKFAFKGSKLRITGNRYSSRSDKVVMEIDGIKYRYSCHGDKLDIQNIEFEKLDLENKIHNVKISTDSETTTVANGIKQFDIDAIDINDNGYLLDWQNESISLNKSTDDLQVGQTDTLVATTTPAAVGVSWKSSDESIVTIDSNGKVTGIKEGQATITATTTDGSNLSATCAINITKEIKPTNPSESDNKTGAILIINLNDGETKIFDVSISEIDKFKSWYNTKSEYENKLTYEFNKTVNSNISVEENVVHDKITSYEIRKY</sequence>
<name>A0ABN6J2R5_9CLOT</name>
<dbReference type="Gene3D" id="2.60.40.1080">
    <property type="match status" value="1"/>
</dbReference>
<dbReference type="SUPFAM" id="SSF49373">
    <property type="entry name" value="Invasin/intimin cell-adhesion fragments"/>
    <property type="match status" value="1"/>
</dbReference>
<dbReference type="RefSeq" id="WP_224033315.1">
    <property type="nucleotide sequence ID" value="NZ_AP024849.1"/>
</dbReference>
<dbReference type="Pfam" id="PF02368">
    <property type="entry name" value="Big_2"/>
    <property type="match status" value="1"/>
</dbReference>
<dbReference type="PROSITE" id="PS51257">
    <property type="entry name" value="PROKAR_LIPOPROTEIN"/>
    <property type="match status" value="1"/>
</dbReference>
<dbReference type="SMART" id="SM00635">
    <property type="entry name" value="BID_2"/>
    <property type="match status" value="1"/>
</dbReference>
<dbReference type="Gene3D" id="2.60.120.260">
    <property type="entry name" value="Galactose-binding domain-like"/>
    <property type="match status" value="1"/>
</dbReference>